<proteinExistence type="predicted"/>
<evidence type="ECO:0000313" key="2">
    <source>
        <dbReference type="EMBL" id="SDR13540.1"/>
    </source>
</evidence>
<dbReference type="RefSeq" id="WP_414929927.1">
    <property type="nucleotide sequence ID" value="NZ_AP025457.1"/>
</dbReference>
<gene>
    <name evidence="2" type="ORF">SAMN04489765_3389</name>
</gene>
<accession>A0A1H1GK20</accession>
<dbReference type="InterPro" id="IPR012312">
    <property type="entry name" value="Hemerythrin-like"/>
</dbReference>
<dbReference type="Proteomes" id="UP000183053">
    <property type="component" value="Unassembled WGS sequence"/>
</dbReference>
<organism evidence="2 3">
    <name type="scientific">Tsukamurella pulmonis</name>
    <dbReference type="NCBI Taxonomy" id="47312"/>
    <lineage>
        <taxon>Bacteria</taxon>
        <taxon>Bacillati</taxon>
        <taxon>Actinomycetota</taxon>
        <taxon>Actinomycetes</taxon>
        <taxon>Mycobacteriales</taxon>
        <taxon>Tsukamurellaceae</taxon>
        <taxon>Tsukamurella</taxon>
    </lineage>
</organism>
<sequence length="188" mass="21057">MTFINPYTFIDELAFQHQRILQLFDRVREGEAEERDETFLELRRLLAVHEAAEEVVVHPRARSSITSGPKVVGERLSEERAVKRLLAELEGLGMQSAEFDAKLEALREIVEGHIEREERDEFIALRNELDDDEAARMADAVRVIEAVAPTHPHPGTESASANLLVGPFAAMLDRARDAVAVRLGQGAH</sequence>
<dbReference type="Gene3D" id="1.20.120.520">
    <property type="entry name" value="nmb1532 protein domain like"/>
    <property type="match status" value="1"/>
</dbReference>
<reference evidence="3" key="1">
    <citation type="submission" date="2016-10" db="EMBL/GenBank/DDBJ databases">
        <authorList>
            <person name="Varghese N."/>
            <person name="Submissions S."/>
        </authorList>
    </citation>
    <scope>NUCLEOTIDE SEQUENCE [LARGE SCALE GENOMIC DNA]</scope>
    <source>
        <strain evidence="3">DSM 44142</strain>
    </source>
</reference>
<dbReference type="PANTHER" id="PTHR35585">
    <property type="entry name" value="HHE DOMAIN PROTEIN (AFU_ORTHOLOGUE AFUA_4G00730)"/>
    <property type="match status" value="1"/>
</dbReference>
<dbReference type="AlphaFoldDB" id="A0A1H1GK20"/>
<evidence type="ECO:0000259" key="1">
    <source>
        <dbReference type="Pfam" id="PF01814"/>
    </source>
</evidence>
<dbReference type="Pfam" id="PF01814">
    <property type="entry name" value="Hemerythrin"/>
    <property type="match status" value="1"/>
</dbReference>
<protein>
    <submittedName>
        <fullName evidence="2">Hemerythrin HHE cation binding domain-containing protein</fullName>
    </submittedName>
</protein>
<feature type="domain" description="Hemerythrin-like" evidence="1">
    <location>
        <begin position="9"/>
        <end position="120"/>
    </location>
</feature>
<dbReference type="STRING" id="47312.SAMN04489765_3389"/>
<dbReference type="EMBL" id="FNLF01000002">
    <property type="protein sequence ID" value="SDR13540.1"/>
    <property type="molecule type" value="Genomic_DNA"/>
</dbReference>
<keyword evidence="3" id="KW-1185">Reference proteome</keyword>
<dbReference type="PANTHER" id="PTHR35585:SF1">
    <property type="entry name" value="HHE DOMAIN PROTEIN (AFU_ORTHOLOGUE AFUA_4G00730)"/>
    <property type="match status" value="1"/>
</dbReference>
<evidence type="ECO:0000313" key="3">
    <source>
        <dbReference type="Proteomes" id="UP000183053"/>
    </source>
</evidence>
<name>A0A1H1GK20_9ACTN</name>